<dbReference type="Proteomes" id="UP000737018">
    <property type="component" value="Unassembled WGS sequence"/>
</dbReference>
<gene>
    <name evidence="1" type="ORF">CMV_029733</name>
</gene>
<sequence length="106" mass="12099">MSHPLVSNQTSILPSRWKLLWTLSRPNSTLDFSLNWGFAARKVEQLDLQLHLDWKPVVELPHCSTTLAVLKLSGNFELNLPSYYICYTLSIPNPNEIGGYSTFLLH</sequence>
<dbReference type="EMBL" id="JRKL02012797">
    <property type="protein sequence ID" value="KAF3943732.1"/>
    <property type="molecule type" value="Genomic_DNA"/>
</dbReference>
<reference evidence="1" key="1">
    <citation type="submission" date="2020-03" db="EMBL/GenBank/DDBJ databases">
        <title>Castanea mollissima Vanexum genome sequencing.</title>
        <authorList>
            <person name="Staton M."/>
        </authorList>
    </citation>
    <scope>NUCLEOTIDE SEQUENCE</scope>
    <source>
        <tissue evidence="1">Leaf</tissue>
    </source>
</reference>
<protein>
    <submittedName>
        <fullName evidence="1">Uncharacterized protein</fullName>
    </submittedName>
</protein>
<evidence type="ECO:0000313" key="1">
    <source>
        <dbReference type="EMBL" id="KAF3943732.1"/>
    </source>
</evidence>
<accession>A0A8J4Q6E9</accession>
<evidence type="ECO:0000313" key="2">
    <source>
        <dbReference type="Proteomes" id="UP000737018"/>
    </source>
</evidence>
<proteinExistence type="predicted"/>
<comment type="caution">
    <text evidence="1">The sequence shown here is derived from an EMBL/GenBank/DDBJ whole genome shotgun (WGS) entry which is preliminary data.</text>
</comment>
<dbReference type="AlphaFoldDB" id="A0A8J4Q6E9"/>
<keyword evidence="2" id="KW-1185">Reference proteome</keyword>
<organism evidence="1 2">
    <name type="scientific">Castanea mollissima</name>
    <name type="common">Chinese chestnut</name>
    <dbReference type="NCBI Taxonomy" id="60419"/>
    <lineage>
        <taxon>Eukaryota</taxon>
        <taxon>Viridiplantae</taxon>
        <taxon>Streptophyta</taxon>
        <taxon>Embryophyta</taxon>
        <taxon>Tracheophyta</taxon>
        <taxon>Spermatophyta</taxon>
        <taxon>Magnoliopsida</taxon>
        <taxon>eudicotyledons</taxon>
        <taxon>Gunneridae</taxon>
        <taxon>Pentapetalae</taxon>
        <taxon>rosids</taxon>
        <taxon>fabids</taxon>
        <taxon>Fagales</taxon>
        <taxon>Fagaceae</taxon>
        <taxon>Castanea</taxon>
    </lineage>
</organism>
<name>A0A8J4Q6E9_9ROSI</name>